<feature type="region of interest" description="Disordered" evidence="1">
    <location>
        <begin position="189"/>
        <end position="241"/>
    </location>
</feature>
<dbReference type="InterPro" id="IPR036063">
    <property type="entry name" value="Smr_dom_sf"/>
</dbReference>
<dbReference type="AlphaFoldDB" id="A0A370TLW3"/>
<dbReference type="Pfam" id="PF26286">
    <property type="entry name" value="UBA_10"/>
    <property type="match status" value="1"/>
</dbReference>
<dbReference type="Gene3D" id="3.30.1370.110">
    <property type="match status" value="1"/>
</dbReference>
<evidence type="ECO:0000256" key="1">
    <source>
        <dbReference type="SAM" id="MobiDB-lite"/>
    </source>
</evidence>
<comment type="caution">
    <text evidence="3">The sequence shown here is derived from an EMBL/GenBank/DDBJ whole genome shotgun (WGS) entry which is preliminary data.</text>
</comment>
<feature type="compositionally biased region" description="Polar residues" evidence="1">
    <location>
        <begin position="96"/>
        <end position="109"/>
    </location>
</feature>
<dbReference type="GO" id="GO:0005634">
    <property type="term" value="C:nucleus"/>
    <property type="evidence" value="ECO:0007669"/>
    <property type="project" value="TreeGrafter"/>
</dbReference>
<dbReference type="GO" id="GO:0004519">
    <property type="term" value="F:endonuclease activity"/>
    <property type="evidence" value="ECO:0007669"/>
    <property type="project" value="TreeGrafter"/>
</dbReference>
<proteinExistence type="predicted"/>
<evidence type="ECO:0000313" key="4">
    <source>
        <dbReference type="Proteomes" id="UP000254866"/>
    </source>
</evidence>
<evidence type="ECO:0000313" key="3">
    <source>
        <dbReference type="EMBL" id="RDL36513.1"/>
    </source>
</evidence>
<dbReference type="EMBL" id="NPIC01000004">
    <property type="protein sequence ID" value="RDL36513.1"/>
    <property type="molecule type" value="Genomic_DNA"/>
</dbReference>
<name>A0A370TLW3_9HELO</name>
<dbReference type="InterPro" id="IPR058864">
    <property type="entry name" value="UBA_10"/>
</dbReference>
<dbReference type="STRING" id="2656787.A0A370TLW3"/>
<dbReference type="PROSITE" id="PS50828">
    <property type="entry name" value="SMR"/>
    <property type="match status" value="1"/>
</dbReference>
<reference evidence="3 4" key="1">
    <citation type="journal article" date="2018" name="IMA Fungus">
        <title>IMA Genome-F 9: Draft genome sequence of Annulohypoxylon stygium, Aspergillus mulundensis, Berkeleyomyces basicola (syn. Thielaviopsis basicola), Ceratocystis smalleyi, two Cercospora beticola strains, Coleophoma cylindrospora, Fusarium fracticaudum, Phialophora cf. hyalina, and Morchella septimelata.</title>
        <authorList>
            <person name="Wingfield B.D."/>
            <person name="Bills G.F."/>
            <person name="Dong Y."/>
            <person name="Huang W."/>
            <person name="Nel W.J."/>
            <person name="Swalarsk-Parry B.S."/>
            <person name="Vaghefi N."/>
            <person name="Wilken P.M."/>
            <person name="An Z."/>
            <person name="de Beer Z.W."/>
            <person name="De Vos L."/>
            <person name="Chen L."/>
            <person name="Duong T.A."/>
            <person name="Gao Y."/>
            <person name="Hammerbacher A."/>
            <person name="Kikkert J.R."/>
            <person name="Li Y."/>
            <person name="Li H."/>
            <person name="Li K."/>
            <person name="Li Q."/>
            <person name="Liu X."/>
            <person name="Ma X."/>
            <person name="Naidoo K."/>
            <person name="Pethybridge S.J."/>
            <person name="Sun J."/>
            <person name="Steenkamp E.T."/>
            <person name="van der Nest M.A."/>
            <person name="van Wyk S."/>
            <person name="Wingfield M.J."/>
            <person name="Xiong C."/>
            <person name="Yue Q."/>
            <person name="Zhang X."/>
        </authorList>
    </citation>
    <scope>NUCLEOTIDE SEQUENCE [LARGE SCALE GENOMIC DNA]</scope>
    <source>
        <strain evidence="3 4">BP 5553</strain>
    </source>
</reference>
<dbReference type="InterPro" id="IPR052772">
    <property type="entry name" value="Endo/PolyKinase_Domain-Protein"/>
</dbReference>
<gene>
    <name evidence="3" type="ORF">BP5553_05865</name>
</gene>
<dbReference type="OrthoDB" id="443981at2759"/>
<dbReference type="Proteomes" id="UP000254866">
    <property type="component" value="Unassembled WGS sequence"/>
</dbReference>
<dbReference type="PANTHER" id="PTHR46535">
    <property type="entry name" value="NEDD4-BINDING PROTEIN 2"/>
    <property type="match status" value="1"/>
</dbReference>
<accession>A0A370TLW3</accession>
<dbReference type="InterPro" id="IPR002625">
    <property type="entry name" value="Smr_dom"/>
</dbReference>
<protein>
    <recommendedName>
        <fullName evidence="2">Smr domain-containing protein</fullName>
    </recommendedName>
</protein>
<organism evidence="3 4">
    <name type="scientific">Venustampulla echinocandica</name>
    <dbReference type="NCBI Taxonomy" id="2656787"/>
    <lineage>
        <taxon>Eukaryota</taxon>
        <taxon>Fungi</taxon>
        <taxon>Dikarya</taxon>
        <taxon>Ascomycota</taxon>
        <taxon>Pezizomycotina</taxon>
        <taxon>Leotiomycetes</taxon>
        <taxon>Helotiales</taxon>
        <taxon>Pleuroascaceae</taxon>
        <taxon>Venustampulla</taxon>
    </lineage>
</organism>
<dbReference type="PANTHER" id="PTHR46535:SF1">
    <property type="entry name" value="NEDD4-BINDING PROTEIN 2"/>
    <property type="match status" value="1"/>
</dbReference>
<keyword evidence="4" id="KW-1185">Reference proteome</keyword>
<feature type="region of interest" description="Disordered" evidence="1">
    <location>
        <begin position="59"/>
        <end position="143"/>
    </location>
</feature>
<dbReference type="CDD" id="cd14279">
    <property type="entry name" value="CUE"/>
    <property type="match status" value="1"/>
</dbReference>
<feature type="domain" description="Smr" evidence="2">
    <location>
        <begin position="451"/>
        <end position="534"/>
    </location>
</feature>
<sequence length="541" mass="57401">MAATEAIQAQLLDEYSKTIDPATLLAIISDYDICDTAQLSAARQTLDILKATVPDEEATGFDASGASGPSGLIDVGEEGGEDGSQSGSGKSLPGWMSQTDTTSISQRMSSLDLEGLDFSSDGAPTGINESGDRSYTSELDSLDDGGKEAGLRAIFPILKPFDIQWTLKKCRGDPSLAIDELMTQSFLEENGGRQKGIDAFSESDIPSRPRKHKAKKKRERPVIEGAGGPEAEPPPQSKWETGTRDIDFIVSKLDMPKQQVASLYHKNGASVASTLSAIIQAHNSMNVESDDATADLSAFEIQQDFPSISISDLAAIVLLTHHSLDNARAVAKALTYTPYSNNKSPIQIQFRHTPINVESEPPPPVESPPQLGFHYESPGAAAARANSYVTASNSARRQAEFYARKGKSDPLMGGAAAHYSSEARSYSTLANKAASVAADALVAAQSSRTELDLHGVVVKDAVRISREKVTAWWHGLRNGSAGGPGVGGGYRIVTGLGRHSEGGKGKLGPAVGKMLIREGWRVEVGSGVLVVRGVQPTTKKK</sequence>
<feature type="compositionally biased region" description="Basic residues" evidence="1">
    <location>
        <begin position="208"/>
        <end position="219"/>
    </location>
</feature>
<dbReference type="RefSeq" id="XP_031869169.1">
    <property type="nucleotide sequence ID" value="XM_032014488.1"/>
</dbReference>
<evidence type="ECO:0000259" key="2">
    <source>
        <dbReference type="PROSITE" id="PS50828"/>
    </source>
</evidence>
<dbReference type="SUPFAM" id="SSF160443">
    <property type="entry name" value="SMR domain-like"/>
    <property type="match status" value="1"/>
</dbReference>
<dbReference type="GeneID" id="43598714"/>